<dbReference type="EMBL" id="JBHUEA010000046">
    <property type="protein sequence ID" value="MFD1723075.1"/>
    <property type="molecule type" value="Genomic_DNA"/>
</dbReference>
<dbReference type="Proteomes" id="UP001597347">
    <property type="component" value="Unassembled WGS sequence"/>
</dbReference>
<dbReference type="RefSeq" id="WP_377936740.1">
    <property type="nucleotide sequence ID" value="NZ_JBHUEA010000046.1"/>
</dbReference>
<reference evidence="2" key="1">
    <citation type="journal article" date="2019" name="Int. J. Syst. Evol. Microbiol.">
        <title>The Global Catalogue of Microorganisms (GCM) 10K type strain sequencing project: providing services to taxonomists for standard genome sequencing and annotation.</title>
        <authorList>
            <consortium name="The Broad Institute Genomics Platform"/>
            <consortium name="The Broad Institute Genome Sequencing Center for Infectious Disease"/>
            <person name="Wu L."/>
            <person name="Ma J."/>
        </authorList>
    </citation>
    <scope>NUCLEOTIDE SEQUENCE [LARGE SCALE GENOMIC DNA]</scope>
    <source>
        <strain evidence="2">CGMCC 1.12471</strain>
    </source>
</reference>
<organism evidence="1 2">
    <name type="scientific">Amnibacterium endophyticum</name>
    <dbReference type="NCBI Taxonomy" id="2109337"/>
    <lineage>
        <taxon>Bacteria</taxon>
        <taxon>Bacillati</taxon>
        <taxon>Actinomycetota</taxon>
        <taxon>Actinomycetes</taxon>
        <taxon>Micrococcales</taxon>
        <taxon>Microbacteriaceae</taxon>
        <taxon>Amnibacterium</taxon>
    </lineage>
</organism>
<evidence type="ECO:0000313" key="2">
    <source>
        <dbReference type="Proteomes" id="UP001597347"/>
    </source>
</evidence>
<proteinExistence type="predicted"/>
<comment type="caution">
    <text evidence="1">The sequence shown here is derived from an EMBL/GenBank/DDBJ whole genome shotgun (WGS) entry which is preliminary data.</text>
</comment>
<name>A0ABW4LHZ7_9MICO</name>
<evidence type="ECO:0000313" key="1">
    <source>
        <dbReference type="EMBL" id="MFD1723075.1"/>
    </source>
</evidence>
<keyword evidence="2" id="KW-1185">Reference proteome</keyword>
<sequence>MESGGTMGKLLVFLAGLLAGIAVARLAAGSAAGGRLIAAAGSASDEFVRALSDSYRAHRADAA</sequence>
<protein>
    <submittedName>
        <fullName evidence="1">Uncharacterized protein</fullName>
    </submittedName>
</protein>
<gene>
    <name evidence="1" type="ORF">ACFSBI_16120</name>
</gene>
<accession>A0ABW4LHZ7</accession>